<evidence type="ECO:0000313" key="1">
    <source>
        <dbReference type="EMBL" id="MBW2940566.1"/>
    </source>
</evidence>
<keyword evidence="2" id="KW-1185">Reference proteome</keyword>
<sequence length="50" mass="5943">MNNTFRHVEVMNNALDKQSIFDITIDQLQNETGLWLNFDPARRQGQFFDL</sequence>
<dbReference type="RefSeq" id="WP_219042753.1">
    <property type="nucleotide sequence ID" value="NZ_JAHWDQ010000001.1"/>
</dbReference>
<proteinExistence type="predicted"/>
<gene>
    <name evidence="1" type="ORF">KXJ70_07265</name>
</gene>
<name>A0ABS6VQN5_9GAMM</name>
<evidence type="ECO:0000313" key="2">
    <source>
        <dbReference type="Proteomes" id="UP001166291"/>
    </source>
</evidence>
<comment type="caution">
    <text evidence="1">The sequence shown here is derived from an EMBL/GenBank/DDBJ whole genome shotgun (WGS) entry which is preliminary data.</text>
</comment>
<dbReference type="Proteomes" id="UP001166291">
    <property type="component" value="Unassembled WGS sequence"/>
</dbReference>
<accession>A0ABS6VQN5</accession>
<organism evidence="1 2">
    <name type="scientific">Zhongshania aquimaris</name>
    <dbReference type="NCBI Taxonomy" id="2857107"/>
    <lineage>
        <taxon>Bacteria</taxon>
        <taxon>Pseudomonadati</taxon>
        <taxon>Pseudomonadota</taxon>
        <taxon>Gammaproteobacteria</taxon>
        <taxon>Cellvibrionales</taxon>
        <taxon>Spongiibacteraceae</taxon>
        <taxon>Zhongshania</taxon>
    </lineage>
</organism>
<reference evidence="1" key="1">
    <citation type="submission" date="2021-07" db="EMBL/GenBank/DDBJ databases">
        <title>Zhongshania sp. CAU 1632 isolated from seawater.</title>
        <authorList>
            <person name="Kim W."/>
        </authorList>
    </citation>
    <scope>NUCLEOTIDE SEQUENCE</scope>
    <source>
        <strain evidence="1">CAU 1632</strain>
    </source>
</reference>
<protein>
    <submittedName>
        <fullName evidence="1">Uncharacterized protein</fullName>
    </submittedName>
</protein>
<dbReference type="EMBL" id="JAHWDQ010000001">
    <property type="protein sequence ID" value="MBW2940566.1"/>
    <property type="molecule type" value="Genomic_DNA"/>
</dbReference>